<keyword evidence="5" id="KW-1185">Reference proteome</keyword>
<evidence type="ECO:0000256" key="2">
    <source>
        <dbReference type="RuleBase" id="RU003749"/>
    </source>
</evidence>
<evidence type="ECO:0000256" key="1">
    <source>
        <dbReference type="ARBA" id="ARBA00009013"/>
    </source>
</evidence>
<protein>
    <recommendedName>
        <fullName evidence="2">Anti-sigma factor antagonist</fullName>
    </recommendedName>
</protein>
<dbReference type="SUPFAM" id="SSF52091">
    <property type="entry name" value="SpoIIaa-like"/>
    <property type="match status" value="1"/>
</dbReference>
<dbReference type="InterPro" id="IPR036513">
    <property type="entry name" value="STAS_dom_sf"/>
</dbReference>
<accession>A0ABU0X7W6</accession>
<dbReference type="CDD" id="cd07043">
    <property type="entry name" value="STAS_anti-anti-sigma_factors"/>
    <property type="match status" value="1"/>
</dbReference>
<dbReference type="InterPro" id="IPR003658">
    <property type="entry name" value="Anti-sigma_ant"/>
</dbReference>
<dbReference type="InterPro" id="IPR002645">
    <property type="entry name" value="STAS_dom"/>
</dbReference>
<comment type="similarity">
    <text evidence="1 2">Belongs to the anti-sigma-factor antagonist family.</text>
</comment>
<dbReference type="Proteomes" id="UP001225605">
    <property type="component" value="Unassembled WGS sequence"/>
</dbReference>
<dbReference type="PANTHER" id="PTHR33495">
    <property type="entry name" value="ANTI-SIGMA FACTOR ANTAGONIST TM_1081-RELATED-RELATED"/>
    <property type="match status" value="1"/>
</dbReference>
<dbReference type="Pfam" id="PF01740">
    <property type="entry name" value="STAS"/>
    <property type="match status" value="1"/>
</dbReference>
<dbReference type="PROSITE" id="PS50801">
    <property type="entry name" value="STAS"/>
    <property type="match status" value="1"/>
</dbReference>
<dbReference type="EMBL" id="NSDM01000013">
    <property type="protein sequence ID" value="MDQ2587793.1"/>
    <property type="molecule type" value="Genomic_DNA"/>
</dbReference>
<evidence type="ECO:0000313" key="5">
    <source>
        <dbReference type="Proteomes" id="UP001225605"/>
    </source>
</evidence>
<organism evidence="4 5">
    <name type="scientific">Saccharothrix yanglingensis</name>
    <dbReference type="NCBI Taxonomy" id="659496"/>
    <lineage>
        <taxon>Bacteria</taxon>
        <taxon>Bacillati</taxon>
        <taxon>Actinomycetota</taxon>
        <taxon>Actinomycetes</taxon>
        <taxon>Pseudonocardiales</taxon>
        <taxon>Pseudonocardiaceae</taxon>
        <taxon>Saccharothrix</taxon>
    </lineage>
</organism>
<proteinExistence type="inferred from homology"/>
<evidence type="ECO:0000313" key="4">
    <source>
        <dbReference type="EMBL" id="MDQ2587793.1"/>
    </source>
</evidence>
<sequence>MARPGNAAHSERHRTPVNWWTWSWPRRSTRAVEYYRGVRAAWAALVSERRTGVPDPAATLASVRVERPADGVVVLHVSGELDTSSADELARPLKEHLVENVRGVVVDLGGVRFLGSAGLESLVVGNQRADSLGVALVLVATTRATVRPIQATGLDAVFTVVGSVEEALARF</sequence>
<dbReference type="Gene3D" id="3.30.750.24">
    <property type="entry name" value="STAS domain"/>
    <property type="match status" value="1"/>
</dbReference>
<dbReference type="NCBIfam" id="TIGR00377">
    <property type="entry name" value="ant_ant_sig"/>
    <property type="match status" value="1"/>
</dbReference>
<name>A0ABU0X7W6_9PSEU</name>
<comment type="caution">
    <text evidence="4">The sequence shown here is derived from an EMBL/GenBank/DDBJ whole genome shotgun (WGS) entry which is preliminary data.</text>
</comment>
<reference evidence="4 5" key="1">
    <citation type="submission" date="2017-06" db="EMBL/GenBank/DDBJ databases">
        <title>Cultured bacterium strain Saccharothrix yanglingensis Hhs.015.</title>
        <authorList>
            <person name="Xia Y."/>
        </authorList>
    </citation>
    <scope>NUCLEOTIDE SEQUENCE [LARGE SCALE GENOMIC DNA]</scope>
    <source>
        <strain evidence="4 5">Hhs.015</strain>
    </source>
</reference>
<feature type="domain" description="STAS" evidence="3">
    <location>
        <begin position="70"/>
        <end position="171"/>
    </location>
</feature>
<gene>
    <name evidence="4" type="ORF">CKY47_28150</name>
</gene>
<evidence type="ECO:0000259" key="3">
    <source>
        <dbReference type="PROSITE" id="PS50801"/>
    </source>
</evidence>
<dbReference type="PANTHER" id="PTHR33495:SF2">
    <property type="entry name" value="ANTI-SIGMA FACTOR ANTAGONIST TM_1081-RELATED"/>
    <property type="match status" value="1"/>
</dbReference>